<feature type="transmembrane region" description="Helical" evidence="6">
    <location>
        <begin position="86"/>
        <end position="107"/>
    </location>
</feature>
<feature type="transmembrane region" description="Helical" evidence="6">
    <location>
        <begin position="251"/>
        <end position="269"/>
    </location>
</feature>
<dbReference type="RefSeq" id="WP_123712296.1">
    <property type="nucleotide sequence ID" value="NZ_RKHR01000004.1"/>
</dbReference>
<dbReference type="EMBL" id="RKHR01000004">
    <property type="protein sequence ID" value="ROS01511.1"/>
    <property type="molecule type" value="Genomic_DNA"/>
</dbReference>
<feature type="transmembrane region" description="Helical" evidence="6">
    <location>
        <begin position="349"/>
        <end position="371"/>
    </location>
</feature>
<feature type="transmembrane region" description="Helical" evidence="6">
    <location>
        <begin position="127"/>
        <end position="147"/>
    </location>
</feature>
<evidence type="ECO:0000313" key="8">
    <source>
        <dbReference type="Proteomes" id="UP000275394"/>
    </source>
</evidence>
<feature type="transmembrane region" description="Helical" evidence="6">
    <location>
        <begin position="20"/>
        <end position="38"/>
    </location>
</feature>
<feature type="transmembrane region" description="Helical" evidence="6">
    <location>
        <begin position="403"/>
        <end position="424"/>
    </location>
</feature>
<feature type="transmembrane region" description="Helical" evidence="6">
    <location>
        <begin position="229"/>
        <end position="245"/>
    </location>
</feature>
<evidence type="ECO:0000256" key="5">
    <source>
        <dbReference type="ARBA" id="ARBA00023136"/>
    </source>
</evidence>
<accession>A0A3N2DNX2</accession>
<evidence type="ECO:0000256" key="3">
    <source>
        <dbReference type="ARBA" id="ARBA00022692"/>
    </source>
</evidence>
<dbReference type="AlphaFoldDB" id="A0A3N2DNX2"/>
<comment type="caution">
    <text evidence="7">The sequence shown here is derived from an EMBL/GenBank/DDBJ whole genome shotgun (WGS) entry which is preliminary data.</text>
</comment>
<evidence type="ECO:0000313" key="7">
    <source>
        <dbReference type="EMBL" id="ROS01511.1"/>
    </source>
</evidence>
<sequence>MKKYNLHRLVTAAASNYSAFIIRMLIMVFLTRLLFLGLDTEDYGFWALLWSIFAYSLLLDFGYGTTLMKATSEVTVLQHWQHYNQLLSTVLINYLLIGLIIAVASVLLSWQLPRLFNFDASANEDYYRLALLVFGCGTGLVFPFGVFTEVLRGLQKFHLRNALLTLREVLNFIGMFYAIRQENPLVSMAIVAVASQLICNLLMAIACFKAMPKLSVSVRLYSTKINRSITRFSLLAYIITLASLICYKSDQIVISVFSTFTVVAFYHVALRWSEIYRMLASQMQDILAPMAAALNSEGSVNESQQLIVFSNKIITAIATAFVIPITFFAQPLLFIWLEIDNKDTLICSYILLFCTWFTVVFRHTSAQILLVSEHQKSLAIIAAVECTSNLLLSIYLIHLYGIIGVAIGTLLPSLLLGLLANIPLAGRFCHLSIARYLQLSFLSPIITGLITVTLTYGLIYTFEPQHLSSIIACSLIAIVFYVALFFFMGFNQQERNSAHHGLRDFIRSTHRSSSKR</sequence>
<feature type="transmembrane region" description="Helical" evidence="6">
    <location>
        <begin position="436"/>
        <end position="460"/>
    </location>
</feature>
<feature type="transmembrane region" description="Helical" evidence="6">
    <location>
        <begin position="44"/>
        <end position="65"/>
    </location>
</feature>
<keyword evidence="4 6" id="KW-1133">Transmembrane helix</keyword>
<organism evidence="7 8">
    <name type="scientific">Sinobacterium caligoides</name>
    <dbReference type="NCBI Taxonomy" id="933926"/>
    <lineage>
        <taxon>Bacteria</taxon>
        <taxon>Pseudomonadati</taxon>
        <taxon>Pseudomonadota</taxon>
        <taxon>Gammaproteobacteria</taxon>
        <taxon>Cellvibrionales</taxon>
        <taxon>Spongiibacteraceae</taxon>
        <taxon>Sinobacterium</taxon>
    </lineage>
</organism>
<protein>
    <submittedName>
        <fullName evidence="7">O-antigen/teichoic acid export membrane protein</fullName>
    </submittedName>
</protein>
<evidence type="ECO:0000256" key="2">
    <source>
        <dbReference type="ARBA" id="ARBA00022475"/>
    </source>
</evidence>
<keyword evidence="5 6" id="KW-0472">Membrane</keyword>
<name>A0A3N2DNX2_9GAMM</name>
<feature type="transmembrane region" description="Helical" evidence="6">
    <location>
        <begin position="313"/>
        <end position="337"/>
    </location>
</feature>
<evidence type="ECO:0000256" key="4">
    <source>
        <dbReference type="ARBA" id="ARBA00022989"/>
    </source>
</evidence>
<comment type="subcellular location">
    <subcellularLocation>
        <location evidence="1">Cell membrane</location>
        <topology evidence="1">Multi-pass membrane protein</topology>
    </subcellularLocation>
</comment>
<proteinExistence type="predicted"/>
<dbReference type="PANTHER" id="PTHR30250:SF26">
    <property type="entry name" value="PSMA PROTEIN"/>
    <property type="match status" value="1"/>
</dbReference>
<gene>
    <name evidence="7" type="ORF">EDC56_1953</name>
</gene>
<dbReference type="OrthoDB" id="104623at2"/>
<feature type="transmembrane region" description="Helical" evidence="6">
    <location>
        <begin position="466"/>
        <end position="487"/>
    </location>
</feature>
<dbReference type="GO" id="GO:0005886">
    <property type="term" value="C:plasma membrane"/>
    <property type="evidence" value="ECO:0007669"/>
    <property type="project" value="UniProtKB-SubCell"/>
</dbReference>
<keyword evidence="3 6" id="KW-0812">Transmembrane</keyword>
<evidence type="ECO:0000256" key="1">
    <source>
        <dbReference type="ARBA" id="ARBA00004651"/>
    </source>
</evidence>
<dbReference type="InterPro" id="IPR050833">
    <property type="entry name" value="Poly_Biosynth_Transport"/>
</dbReference>
<reference evidence="7 8" key="1">
    <citation type="submission" date="2018-11" db="EMBL/GenBank/DDBJ databases">
        <title>Genomic Encyclopedia of Type Strains, Phase IV (KMG-IV): sequencing the most valuable type-strain genomes for metagenomic binning, comparative biology and taxonomic classification.</title>
        <authorList>
            <person name="Goeker M."/>
        </authorList>
    </citation>
    <scope>NUCLEOTIDE SEQUENCE [LARGE SCALE GENOMIC DNA]</scope>
    <source>
        <strain evidence="7 8">DSM 100316</strain>
    </source>
</reference>
<dbReference type="PANTHER" id="PTHR30250">
    <property type="entry name" value="PST FAMILY PREDICTED COLANIC ACID TRANSPORTER"/>
    <property type="match status" value="1"/>
</dbReference>
<feature type="transmembrane region" description="Helical" evidence="6">
    <location>
        <begin position="185"/>
        <end position="208"/>
    </location>
</feature>
<keyword evidence="2" id="KW-1003">Cell membrane</keyword>
<keyword evidence="8" id="KW-1185">Reference proteome</keyword>
<dbReference type="Proteomes" id="UP000275394">
    <property type="component" value="Unassembled WGS sequence"/>
</dbReference>
<evidence type="ECO:0000256" key="6">
    <source>
        <dbReference type="SAM" id="Phobius"/>
    </source>
</evidence>